<reference evidence="1 2" key="1">
    <citation type="submission" date="2015-07" db="EMBL/GenBank/DDBJ databases">
        <title>Draft genome of Bellilinea caldifistulae DSM 17877.</title>
        <authorList>
            <person name="Hemp J."/>
            <person name="Ward L.M."/>
            <person name="Pace L.A."/>
            <person name="Fischer W.W."/>
        </authorList>
    </citation>
    <scope>NUCLEOTIDE SEQUENCE [LARGE SCALE GENOMIC DNA]</scope>
    <source>
        <strain evidence="1 2">GOMI-1</strain>
    </source>
</reference>
<dbReference type="STRING" id="360411.AC812_13710"/>
<evidence type="ECO:0000313" key="2">
    <source>
        <dbReference type="Proteomes" id="UP000050514"/>
    </source>
</evidence>
<dbReference type="RefSeq" id="WP_061917461.1">
    <property type="nucleotide sequence ID" value="NZ_DF967971.1"/>
</dbReference>
<proteinExistence type="predicted"/>
<gene>
    <name evidence="1" type="ORF">AC812_13710</name>
</gene>
<evidence type="ECO:0000313" key="1">
    <source>
        <dbReference type="EMBL" id="KPL73841.1"/>
    </source>
</evidence>
<name>A0A0P6X2I4_9CHLR</name>
<keyword evidence="2" id="KW-1185">Reference proteome</keyword>
<organism evidence="1 2">
    <name type="scientific">Bellilinea caldifistulae</name>
    <dbReference type="NCBI Taxonomy" id="360411"/>
    <lineage>
        <taxon>Bacteria</taxon>
        <taxon>Bacillati</taxon>
        <taxon>Chloroflexota</taxon>
        <taxon>Anaerolineae</taxon>
        <taxon>Anaerolineales</taxon>
        <taxon>Anaerolineaceae</taxon>
        <taxon>Bellilinea</taxon>
    </lineage>
</organism>
<protein>
    <submittedName>
        <fullName evidence="1">Uncharacterized protein</fullName>
    </submittedName>
</protein>
<dbReference type="Proteomes" id="UP000050514">
    <property type="component" value="Unassembled WGS sequence"/>
</dbReference>
<dbReference type="AlphaFoldDB" id="A0A0P6X2I4"/>
<comment type="caution">
    <text evidence="1">The sequence shown here is derived from an EMBL/GenBank/DDBJ whole genome shotgun (WGS) entry which is preliminary data.</text>
</comment>
<accession>A0A0P6X2I4</accession>
<dbReference type="EMBL" id="LGHJ01000019">
    <property type="protein sequence ID" value="KPL73841.1"/>
    <property type="molecule type" value="Genomic_DNA"/>
</dbReference>
<sequence length="137" mass="15698">MIAFYDSRLDCLLTGRLKIDQSPIMEELTQVDIETQEVKKVTLISGLMSMGELESAKEILVQAGFYLADIIDANDPAWYQYIYIRPERIQYAESANEIEQVENDTVVVLPDGYIIAITDKRGNKITHRMRNNVLIEL</sequence>